<reference evidence="4 5" key="1">
    <citation type="submission" date="2016-08" db="EMBL/GenBank/DDBJ databases">
        <title>Characterization and recognition of Brachyspira hampsonii sp. nov., a novel intestinal spirochete that is pathogenic to pigs.</title>
        <authorList>
            <person name="Mirajkar N."/>
            <person name="La T."/>
            <person name="Phillips N."/>
            <person name="Hampson D."/>
            <person name="Gebhart C."/>
        </authorList>
    </citation>
    <scope>NUCLEOTIDE SEQUENCE [LARGE SCALE GENOMIC DNA]</scope>
    <source>
        <strain evidence="4 5">P280/1</strain>
    </source>
</reference>
<dbReference type="EMBL" id="MDCO01000012">
    <property type="protein sequence ID" value="OEJ13555.1"/>
    <property type="molecule type" value="Genomic_DNA"/>
</dbReference>
<evidence type="ECO:0000259" key="2">
    <source>
        <dbReference type="Pfam" id="PF00534"/>
    </source>
</evidence>
<dbReference type="Pfam" id="PF00534">
    <property type="entry name" value="Glycos_transf_1"/>
    <property type="match status" value="1"/>
</dbReference>
<proteinExistence type="predicted"/>
<feature type="domain" description="Glycosyl transferase family 1" evidence="2">
    <location>
        <begin position="197"/>
        <end position="353"/>
    </location>
</feature>
<dbReference type="Pfam" id="PF13439">
    <property type="entry name" value="Glyco_transf_4"/>
    <property type="match status" value="1"/>
</dbReference>
<evidence type="ECO:0000313" key="5">
    <source>
        <dbReference type="Proteomes" id="UP000095247"/>
    </source>
</evidence>
<dbReference type="PANTHER" id="PTHR46401:SF2">
    <property type="entry name" value="GLYCOSYLTRANSFERASE WBBK-RELATED"/>
    <property type="match status" value="1"/>
</dbReference>
<name>A0A1E5NBN1_9SPIR</name>
<keyword evidence="1 4" id="KW-0808">Transferase</keyword>
<dbReference type="Gene3D" id="3.40.50.2000">
    <property type="entry name" value="Glycogen Phosphorylase B"/>
    <property type="match status" value="2"/>
</dbReference>
<evidence type="ECO:0000313" key="4">
    <source>
        <dbReference type="EMBL" id="OEJ13555.1"/>
    </source>
</evidence>
<dbReference type="PANTHER" id="PTHR46401">
    <property type="entry name" value="GLYCOSYLTRANSFERASE WBBK-RELATED"/>
    <property type="match status" value="1"/>
</dbReference>
<dbReference type="GO" id="GO:0016757">
    <property type="term" value="F:glycosyltransferase activity"/>
    <property type="evidence" value="ECO:0007669"/>
    <property type="project" value="UniProtKB-KW"/>
</dbReference>
<dbReference type="InterPro" id="IPR001296">
    <property type="entry name" value="Glyco_trans_1"/>
</dbReference>
<keyword evidence="4" id="KW-0328">Glycosyltransferase</keyword>
<dbReference type="CDD" id="cd03801">
    <property type="entry name" value="GT4_PimA-like"/>
    <property type="match status" value="1"/>
</dbReference>
<organism evidence="4 5">
    <name type="scientific">Brachyspira hampsonii</name>
    <dbReference type="NCBI Taxonomy" id="1287055"/>
    <lineage>
        <taxon>Bacteria</taxon>
        <taxon>Pseudomonadati</taxon>
        <taxon>Spirochaetota</taxon>
        <taxon>Spirochaetia</taxon>
        <taxon>Brachyspirales</taxon>
        <taxon>Brachyspiraceae</taxon>
        <taxon>Brachyspira</taxon>
    </lineage>
</organism>
<protein>
    <submittedName>
        <fullName evidence="4">Mannosyltransferase</fullName>
    </submittedName>
</protein>
<comment type="caution">
    <text evidence="4">The sequence shown here is derived from an EMBL/GenBank/DDBJ whole genome shotgun (WGS) entry which is preliminary data.</text>
</comment>
<gene>
    <name evidence="4" type="ORF">BFL38_02060</name>
</gene>
<dbReference type="GO" id="GO:0009103">
    <property type="term" value="P:lipopolysaccharide biosynthetic process"/>
    <property type="evidence" value="ECO:0007669"/>
    <property type="project" value="TreeGrafter"/>
</dbReference>
<sequence>MNNYNIKKLAILHPTFGYNGGAENVILSFSKYCHNLNIEITIYTYKLRNNIPNYIKQIKTDIKLNPFIFNKVSKFLANELKNYDAVLIHNFPASIFFGFASKYAQKNNIKLPKSFWYCHEPSVRLYGYDDKSYKKLQNTWDIIARYTMYLDRLGIDKINYIMSNSIRTKEAVKRVYDREAEVIYPCISDIENIMPISEGKYFLYIGRIEKPKNLEKAIIAFKSFIEKIEDKELKFIIAGKGRHENYLKKLTEKINMHNNIIFKGFVTDEEKRELMNKSYALIMPAVNEPFGLTVIEALYSSCISIISNKSGVYEAVKDLSINCDMENIDEIENSILLAYNDKNIKNNIINASKSILNVFTVSSYSENVIKYISNRL</sequence>
<dbReference type="SUPFAM" id="SSF53756">
    <property type="entry name" value="UDP-Glycosyltransferase/glycogen phosphorylase"/>
    <property type="match status" value="1"/>
</dbReference>
<dbReference type="InterPro" id="IPR028098">
    <property type="entry name" value="Glyco_trans_4-like_N"/>
</dbReference>
<evidence type="ECO:0000259" key="3">
    <source>
        <dbReference type="Pfam" id="PF13439"/>
    </source>
</evidence>
<feature type="domain" description="Glycosyltransferase subfamily 4-like N-terminal" evidence="3">
    <location>
        <begin position="20"/>
        <end position="187"/>
    </location>
</feature>
<accession>A0A1E5NBN1</accession>
<dbReference type="RefSeq" id="WP_069726870.1">
    <property type="nucleotide sequence ID" value="NZ_MDCO01000012.1"/>
</dbReference>
<dbReference type="Proteomes" id="UP000095247">
    <property type="component" value="Unassembled WGS sequence"/>
</dbReference>
<dbReference type="AlphaFoldDB" id="A0A1E5NBN1"/>
<evidence type="ECO:0000256" key="1">
    <source>
        <dbReference type="ARBA" id="ARBA00022679"/>
    </source>
</evidence>